<keyword evidence="2" id="KW-1185">Reference proteome</keyword>
<protein>
    <recommendedName>
        <fullName evidence="3">DUF317 domain-containing protein</fullName>
    </recommendedName>
</protein>
<dbReference type="Proteomes" id="UP001501265">
    <property type="component" value="Unassembled WGS sequence"/>
</dbReference>
<organism evidence="1 2">
    <name type="scientific">Streptomyces ziwulingensis</name>
    <dbReference type="NCBI Taxonomy" id="1045501"/>
    <lineage>
        <taxon>Bacteria</taxon>
        <taxon>Bacillati</taxon>
        <taxon>Actinomycetota</taxon>
        <taxon>Actinomycetes</taxon>
        <taxon>Kitasatosporales</taxon>
        <taxon>Streptomycetaceae</taxon>
        <taxon>Streptomyces</taxon>
    </lineage>
</organism>
<evidence type="ECO:0008006" key="3">
    <source>
        <dbReference type="Google" id="ProtNLM"/>
    </source>
</evidence>
<name>A0ABP9D6Z0_9ACTN</name>
<sequence>MSPRNDLAVGLRSDGFSPGEIANMLTPGATLADASDPSPLRWGLGDVLWGDDGSTIVMLSGPEGEPYWLELEAERAAALRDDLAGPDGQPTT</sequence>
<gene>
    <name evidence="1" type="ORF">GCM10023220_67030</name>
</gene>
<proteinExistence type="predicted"/>
<reference evidence="2" key="1">
    <citation type="journal article" date="2019" name="Int. J. Syst. Evol. Microbiol.">
        <title>The Global Catalogue of Microorganisms (GCM) 10K type strain sequencing project: providing services to taxonomists for standard genome sequencing and annotation.</title>
        <authorList>
            <consortium name="The Broad Institute Genomics Platform"/>
            <consortium name="The Broad Institute Genome Sequencing Center for Infectious Disease"/>
            <person name="Wu L."/>
            <person name="Ma J."/>
        </authorList>
    </citation>
    <scope>NUCLEOTIDE SEQUENCE [LARGE SCALE GENOMIC DNA]</scope>
    <source>
        <strain evidence="2">JCM 18081</strain>
    </source>
</reference>
<accession>A0ABP9D6Z0</accession>
<evidence type="ECO:0000313" key="2">
    <source>
        <dbReference type="Proteomes" id="UP001501265"/>
    </source>
</evidence>
<comment type="caution">
    <text evidence="1">The sequence shown here is derived from an EMBL/GenBank/DDBJ whole genome shotgun (WGS) entry which is preliminary data.</text>
</comment>
<evidence type="ECO:0000313" key="1">
    <source>
        <dbReference type="EMBL" id="GAA4823921.1"/>
    </source>
</evidence>
<dbReference type="RefSeq" id="WP_345624453.1">
    <property type="nucleotide sequence ID" value="NZ_BAABIG010000089.1"/>
</dbReference>
<dbReference type="EMBL" id="BAABIG010000089">
    <property type="protein sequence ID" value="GAA4823921.1"/>
    <property type="molecule type" value="Genomic_DNA"/>
</dbReference>